<name>A0A8J3VXA9_9ACTN</name>
<comment type="caution">
    <text evidence="2">The sequence shown here is derived from an EMBL/GenBank/DDBJ whole genome shotgun (WGS) entry which is preliminary data.</text>
</comment>
<evidence type="ECO:0000313" key="3">
    <source>
        <dbReference type="Proteomes" id="UP000642748"/>
    </source>
</evidence>
<sequence>MTSSPGRPPHGQGGKAHIRLQPSAYFETPDGVRVSYENSAGLYEVICADCGDNADIPYEQAPDELRKVRGPYQNENLAMRALEQHMGARFR</sequence>
<proteinExistence type="predicted"/>
<accession>A0A8J3VXA9</accession>
<organism evidence="2 3">
    <name type="scientific">Rugosimonospora africana</name>
    <dbReference type="NCBI Taxonomy" id="556532"/>
    <lineage>
        <taxon>Bacteria</taxon>
        <taxon>Bacillati</taxon>
        <taxon>Actinomycetota</taxon>
        <taxon>Actinomycetes</taxon>
        <taxon>Micromonosporales</taxon>
        <taxon>Micromonosporaceae</taxon>
        <taxon>Rugosimonospora</taxon>
    </lineage>
</organism>
<evidence type="ECO:0000256" key="1">
    <source>
        <dbReference type="SAM" id="MobiDB-lite"/>
    </source>
</evidence>
<dbReference type="AlphaFoldDB" id="A0A8J3VXA9"/>
<dbReference type="RefSeq" id="WP_203925028.1">
    <property type="nucleotide sequence ID" value="NZ_BONZ01000154.1"/>
</dbReference>
<reference evidence="2" key="1">
    <citation type="submission" date="2021-01" db="EMBL/GenBank/DDBJ databases">
        <title>Whole genome shotgun sequence of Rugosimonospora africana NBRC 104875.</title>
        <authorList>
            <person name="Komaki H."/>
            <person name="Tamura T."/>
        </authorList>
    </citation>
    <scope>NUCLEOTIDE SEQUENCE</scope>
    <source>
        <strain evidence="2">NBRC 104875</strain>
    </source>
</reference>
<dbReference type="Proteomes" id="UP000642748">
    <property type="component" value="Unassembled WGS sequence"/>
</dbReference>
<protein>
    <submittedName>
        <fullName evidence="2">Uncharacterized protein</fullName>
    </submittedName>
</protein>
<keyword evidence="3" id="KW-1185">Reference proteome</keyword>
<evidence type="ECO:0000313" key="2">
    <source>
        <dbReference type="EMBL" id="GIH21658.1"/>
    </source>
</evidence>
<gene>
    <name evidence="2" type="ORF">Raf01_98300</name>
</gene>
<dbReference type="EMBL" id="BONZ01000154">
    <property type="protein sequence ID" value="GIH21658.1"/>
    <property type="molecule type" value="Genomic_DNA"/>
</dbReference>
<feature type="region of interest" description="Disordered" evidence="1">
    <location>
        <begin position="1"/>
        <end position="20"/>
    </location>
</feature>